<evidence type="ECO:0000256" key="2">
    <source>
        <dbReference type="ARBA" id="ARBA00022527"/>
    </source>
</evidence>
<dbReference type="PANTHER" id="PTHR43289:SF34">
    <property type="entry name" value="SERINE_THREONINE-PROTEIN KINASE YBDM-RELATED"/>
    <property type="match status" value="1"/>
</dbReference>
<evidence type="ECO:0000256" key="8">
    <source>
        <dbReference type="ARBA" id="ARBA00048679"/>
    </source>
</evidence>
<sequence length="600" mass="66320">MEKNQNDNLIGMELAQRFKIIRLIGQGGMANVYLATDMQNQARVAVKILKPELLDDEELVHRFDIEAKAASSLSHPNIVKVYGVGEENEIRYMVMQYVEGMTLKEMIDRYGKLDWRVAVPICLQVVAALQNAHAHGIVHRDIKPHNIMITRDHRALVTDFGIARASTANTITLSGGSAMGSVHYFSPEQARGGIVGAKSDLYSLGIMMYEMVTGQLPFDGDTNVAVAIMHLQNEAVPPIKLNPSLPLGLSNIIMKCMRKLPTERYESAEELGQELARFQQNPGGTYGIVHPDPKQAEKTTVMPSSYTNGNAFNKVRNLERSIYERRKKRRRESIIVAMVSLLCITLIIAFFVYALSGLANNLKTGSSEERGTPLGNYVNRRFDEVSDELNRLKVPYSTKQEYSDTKPEGVIIAQNLPEGKLIKQITLNTLQLTVSKGTSEFALEDYAGRSVIEVENYLRGERKLNVQIESIADDKVPQDHIIKTDPGPNAKVKPGYTVKLYVSSGQKLITVPKLSGLKLKDAEALLEKEGLSLGDIKGYDESDDADDYVVVGQDPAPSVDVAKGTPVTLEAAKARARETESDDSHSGGSSNDFFNRIPEP</sequence>
<keyword evidence="6 9" id="KW-0067">ATP-binding</keyword>
<dbReference type="OMA" id="MMGPQTR"/>
<keyword evidence="11" id="KW-0472">Membrane</keyword>
<dbReference type="CDD" id="cd14014">
    <property type="entry name" value="STKc_PknB_like"/>
    <property type="match status" value="1"/>
</dbReference>
<comment type="catalytic activity">
    <reaction evidence="7">
        <text>L-threonyl-[protein] + ATP = O-phospho-L-threonyl-[protein] + ADP + H(+)</text>
        <dbReference type="Rhea" id="RHEA:46608"/>
        <dbReference type="Rhea" id="RHEA-COMP:11060"/>
        <dbReference type="Rhea" id="RHEA-COMP:11605"/>
        <dbReference type="ChEBI" id="CHEBI:15378"/>
        <dbReference type="ChEBI" id="CHEBI:30013"/>
        <dbReference type="ChEBI" id="CHEBI:30616"/>
        <dbReference type="ChEBI" id="CHEBI:61977"/>
        <dbReference type="ChEBI" id="CHEBI:456216"/>
        <dbReference type="EC" id="2.7.11.1"/>
    </reaction>
</comment>
<protein>
    <recommendedName>
        <fullName evidence="1">non-specific serine/threonine protein kinase</fullName>
        <ecNumber evidence="1">2.7.11.1</ecNumber>
    </recommendedName>
</protein>
<dbReference type="SMART" id="SM00220">
    <property type="entry name" value="S_TKc"/>
    <property type="match status" value="1"/>
</dbReference>
<keyword evidence="11" id="KW-0812">Transmembrane</keyword>
<organism evidence="14 15">
    <name type="scientific">Mageeibacillus indolicus</name>
    <dbReference type="NCBI Taxonomy" id="884684"/>
    <lineage>
        <taxon>Bacteria</taxon>
        <taxon>Bacillati</taxon>
        <taxon>Bacillota</taxon>
        <taxon>Clostridia</taxon>
        <taxon>Eubacteriales</taxon>
        <taxon>Oscillospiraceae</taxon>
        <taxon>Mageeibacillus</taxon>
    </lineage>
</organism>
<comment type="catalytic activity">
    <reaction evidence="8">
        <text>L-seryl-[protein] + ATP = O-phospho-L-seryl-[protein] + ADP + H(+)</text>
        <dbReference type="Rhea" id="RHEA:17989"/>
        <dbReference type="Rhea" id="RHEA-COMP:9863"/>
        <dbReference type="Rhea" id="RHEA-COMP:11604"/>
        <dbReference type="ChEBI" id="CHEBI:15378"/>
        <dbReference type="ChEBI" id="CHEBI:29999"/>
        <dbReference type="ChEBI" id="CHEBI:30616"/>
        <dbReference type="ChEBI" id="CHEBI:83421"/>
        <dbReference type="ChEBI" id="CHEBI:456216"/>
        <dbReference type="EC" id="2.7.11.1"/>
    </reaction>
</comment>
<keyword evidence="5" id="KW-0418">Kinase</keyword>
<comment type="caution">
    <text evidence="14">The sequence shown here is derived from an EMBL/GenBank/DDBJ whole genome shotgun (WGS) entry which is preliminary data.</text>
</comment>
<evidence type="ECO:0000256" key="9">
    <source>
        <dbReference type="PROSITE-ProRule" id="PRU10141"/>
    </source>
</evidence>
<dbReference type="GO" id="GO:0005524">
    <property type="term" value="F:ATP binding"/>
    <property type="evidence" value="ECO:0007669"/>
    <property type="project" value="UniProtKB-UniRule"/>
</dbReference>
<dbReference type="InterPro" id="IPR000719">
    <property type="entry name" value="Prot_kinase_dom"/>
</dbReference>
<dbReference type="Pfam" id="PF00069">
    <property type="entry name" value="Pkinase"/>
    <property type="match status" value="1"/>
</dbReference>
<dbReference type="Gene3D" id="3.30.10.20">
    <property type="match status" value="3"/>
</dbReference>
<dbReference type="PROSITE" id="PS00107">
    <property type="entry name" value="PROTEIN_KINASE_ATP"/>
    <property type="match status" value="1"/>
</dbReference>
<dbReference type="NCBIfam" id="NF033483">
    <property type="entry name" value="PknB_PASTA_kin"/>
    <property type="match status" value="1"/>
</dbReference>
<feature type="compositionally biased region" description="Low complexity" evidence="10">
    <location>
        <begin position="586"/>
        <end position="600"/>
    </location>
</feature>
<dbReference type="SUPFAM" id="SSF56112">
    <property type="entry name" value="Protein kinase-like (PK-like)"/>
    <property type="match status" value="1"/>
</dbReference>
<feature type="region of interest" description="Disordered" evidence="10">
    <location>
        <begin position="550"/>
        <end position="600"/>
    </location>
</feature>
<dbReference type="PROSITE" id="PS50011">
    <property type="entry name" value="PROTEIN_KINASE_DOM"/>
    <property type="match status" value="1"/>
</dbReference>
<feature type="transmembrane region" description="Helical" evidence="11">
    <location>
        <begin position="334"/>
        <end position="355"/>
    </location>
</feature>
<dbReference type="SMART" id="SM00740">
    <property type="entry name" value="PASTA"/>
    <property type="match status" value="3"/>
</dbReference>
<dbReference type="Pfam" id="PF03793">
    <property type="entry name" value="PASTA"/>
    <property type="match status" value="3"/>
</dbReference>
<keyword evidence="3" id="KW-0808">Transferase</keyword>
<keyword evidence="11" id="KW-1133">Transmembrane helix</keyword>
<keyword evidence="2" id="KW-0723">Serine/threonine-protein kinase</keyword>
<reference evidence="15" key="1">
    <citation type="submission" date="2017-04" db="EMBL/GenBank/DDBJ databases">
        <authorList>
            <person name="Bumgarner R.E."/>
            <person name="Fredricks D.N."/>
            <person name="Srinivasan S."/>
        </authorList>
    </citation>
    <scope>NUCLEOTIDE SEQUENCE [LARGE SCALE GENOMIC DNA]</scope>
    <source>
        <strain evidence="15">KA00405</strain>
    </source>
</reference>
<evidence type="ECO:0000256" key="3">
    <source>
        <dbReference type="ARBA" id="ARBA00022679"/>
    </source>
</evidence>
<evidence type="ECO:0000259" key="13">
    <source>
        <dbReference type="PROSITE" id="PS51178"/>
    </source>
</evidence>
<dbReference type="GO" id="GO:0004674">
    <property type="term" value="F:protein serine/threonine kinase activity"/>
    <property type="evidence" value="ECO:0007669"/>
    <property type="project" value="UniProtKB-KW"/>
</dbReference>
<dbReference type="InterPro" id="IPR011009">
    <property type="entry name" value="Kinase-like_dom_sf"/>
</dbReference>
<name>A0A2J8B557_9FIRM</name>
<feature type="binding site" evidence="9">
    <location>
        <position position="47"/>
    </location>
    <ligand>
        <name>ATP</name>
        <dbReference type="ChEBI" id="CHEBI:30616"/>
    </ligand>
</feature>
<evidence type="ECO:0000313" key="14">
    <source>
        <dbReference type="EMBL" id="PNH19911.1"/>
    </source>
</evidence>
<evidence type="ECO:0000256" key="10">
    <source>
        <dbReference type="SAM" id="MobiDB-lite"/>
    </source>
</evidence>
<dbReference type="EC" id="2.7.11.1" evidence="1"/>
<evidence type="ECO:0000256" key="5">
    <source>
        <dbReference type="ARBA" id="ARBA00022777"/>
    </source>
</evidence>
<keyword evidence="4 9" id="KW-0547">Nucleotide-binding</keyword>
<evidence type="ECO:0000256" key="4">
    <source>
        <dbReference type="ARBA" id="ARBA00022741"/>
    </source>
</evidence>
<evidence type="ECO:0000256" key="11">
    <source>
        <dbReference type="SAM" id="Phobius"/>
    </source>
</evidence>
<evidence type="ECO:0000256" key="7">
    <source>
        <dbReference type="ARBA" id="ARBA00047899"/>
    </source>
</evidence>
<dbReference type="RefSeq" id="WP_012993171.1">
    <property type="nucleotide sequence ID" value="NZ_NBZD01000001.1"/>
</dbReference>
<dbReference type="FunFam" id="1.10.510.10:FF:000021">
    <property type="entry name" value="Serine/threonine protein kinase"/>
    <property type="match status" value="1"/>
</dbReference>
<dbReference type="InterPro" id="IPR008271">
    <property type="entry name" value="Ser/Thr_kinase_AS"/>
</dbReference>
<dbReference type="CDD" id="cd06577">
    <property type="entry name" value="PASTA_pknB"/>
    <property type="match status" value="3"/>
</dbReference>
<evidence type="ECO:0000259" key="12">
    <source>
        <dbReference type="PROSITE" id="PS50011"/>
    </source>
</evidence>
<gene>
    <name evidence="14" type="ORF">B7R76_03300</name>
</gene>
<evidence type="ECO:0000256" key="1">
    <source>
        <dbReference type="ARBA" id="ARBA00012513"/>
    </source>
</evidence>
<feature type="domain" description="PASTA" evidence="13">
    <location>
        <begin position="505"/>
        <end position="573"/>
    </location>
</feature>
<dbReference type="FunFam" id="3.30.200.20:FF:000035">
    <property type="entry name" value="Serine/threonine protein kinase Stk1"/>
    <property type="match status" value="1"/>
</dbReference>
<dbReference type="PANTHER" id="PTHR43289">
    <property type="entry name" value="MITOGEN-ACTIVATED PROTEIN KINASE KINASE KINASE 20-RELATED"/>
    <property type="match status" value="1"/>
</dbReference>
<dbReference type="InterPro" id="IPR005543">
    <property type="entry name" value="PASTA_dom"/>
</dbReference>
<dbReference type="EMBL" id="NBZD01000001">
    <property type="protein sequence ID" value="PNH19911.1"/>
    <property type="molecule type" value="Genomic_DNA"/>
</dbReference>
<feature type="domain" description="Protein kinase" evidence="12">
    <location>
        <begin position="18"/>
        <end position="276"/>
    </location>
</feature>
<dbReference type="PROSITE" id="PS51178">
    <property type="entry name" value="PASTA"/>
    <property type="match status" value="3"/>
</dbReference>
<dbReference type="InterPro" id="IPR017441">
    <property type="entry name" value="Protein_kinase_ATP_BS"/>
</dbReference>
<dbReference type="PROSITE" id="PS00108">
    <property type="entry name" value="PROTEIN_KINASE_ST"/>
    <property type="match status" value="1"/>
</dbReference>
<evidence type="ECO:0000313" key="15">
    <source>
        <dbReference type="Proteomes" id="UP000236394"/>
    </source>
</evidence>
<dbReference type="Gene3D" id="1.10.510.10">
    <property type="entry name" value="Transferase(Phosphotransferase) domain 1"/>
    <property type="match status" value="1"/>
</dbReference>
<feature type="compositionally biased region" description="Basic and acidic residues" evidence="10">
    <location>
        <begin position="572"/>
        <end position="585"/>
    </location>
</feature>
<proteinExistence type="predicted"/>
<dbReference type="AlphaFoldDB" id="A0A2J8B557"/>
<dbReference type="Proteomes" id="UP000236394">
    <property type="component" value="Unassembled WGS sequence"/>
</dbReference>
<feature type="domain" description="PASTA" evidence="13">
    <location>
        <begin position="437"/>
        <end position="504"/>
    </location>
</feature>
<feature type="domain" description="PASTA" evidence="13">
    <location>
        <begin position="368"/>
        <end position="436"/>
    </location>
</feature>
<dbReference type="Gene3D" id="3.30.200.20">
    <property type="entry name" value="Phosphorylase Kinase, domain 1"/>
    <property type="match status" value="1"/>
</dbReference>
<accession>A0A2J8B557</accession>
<evidence type="ECO:0000256" key="6">
    <source>
        <dbReference type="ARBA" id="ARBA00022840"/>
    </source>
</evidence>